<proteinExistence type="predicted"/>
<evidence type="ECO:0000256" key="6">
    <source>
        <dbReference type="ARBA" id="ARBA00023012"/>
    </source>
</evidence>
<dbReference type="PANTHER" id="PTHR44936:SF9">
    <property type="entry name" value="SENSOR PROTEIN CREC"/>
    <property type="match status" value="1"/>
</dbReference>
<dbReference type="EC" id="2.7.13.3" evidence="2"/>
<dbReference type="CDD" id="cd00075">
    <property type="entry name" value="HATPase"/>
    <property type="match status" value="1"/>
</dbReference>
<dbReference type="PROSITE" id="PS50109">
    <property type="entry name" value="HIS_KIN"/>
    <property type="match status" value="1"/>
</dbReference>
<comment type="caution">
    <text evidence="8">The sequence shown here is derived from an EMBL/GenBank/DDBJ whole genome shotgun (WGS) entry which is preliminary data.</text>
</comment>
<dbReference type="InterPro" id="IPR050980">
    <property type="entry name" value="2C_sensor_his_kinase"/>
</dbReference>
<protein>
    <recommendedName>
        <fullName evidence="2">histidine kinase</fullName>
        <ecNumber evidence="2">2.7.13.3</ecNumber>
    </recommendedName>
</protein>
<evidence type="ECO:0000256" key="1">
    <source>
        <dbReference type="ARBA" id="ARBA00000085"/>
    </source>
</evidence>
<evidence type="ECO:0000256" key="4">
    <source>
        <dbReference type="ARBA" id="ARBA00022679"/>
    </source>
</evidence>
<gene>
    <name evidence="8" type="ORF">KZ820_05750</name>
</gene>
<dbReference type="SUPFAM" id="SSF55874">
    <property type="entry name" value="ATPase domain of HSP90 chaperone/DNA topoisomerase II/histidine kinase"/>
    <property type="match status" value="1"/>
</dbReference>
<evidence type="ECO:0000256" key="5">
    <source>
        <dbReference type="ARBA" id="ARBA00022777"/>
    </source>
</evidence>
<evidence type="ECO:0000256" key="3">
    <source>
        <dbReference type="ARBA" id="ARBA00022553"/>
    </source>
</evidence>
<organism evidence="8 9">
    <name type="scientific">Sphingomonas citri</name>
    <dbReference type="NCBI Taxonomy" id="2862499"/>
    <lineage>
        <taxon>Bacteria</taxon>
        <taxon>Pseudomonadati</taxon>
        <taxon>Pseudomonadota</taxon>
        <taxon>Alphaproteobacteria</taxon>
        <taxon>Sphingomonadales</taxon>
        <taxon>Sphingomonadaceae</taxon>
        <taxon>Sphingomonas</taxon>
    </lineage>
</organism>
<evidence type="ECO:0000259" key="7">
    <source>
        <dbReference type="PROSITE" id="PS50109"/>
    </source>
</evidence>
<evidence type="ECO:0000256" key="2">
    <source>
        <dbReference type="ARBA" id="ARBA00012438"/>
    </source>
</evidence>
<dbReference type="InterPro" id="IPR005467">
    <property type="entry name" value="His_kinase_dom"/>
</dbReference>
<dbReference type="PANTHER" id="PTHR44936">
    <property type="entry name" value="SENSOR PROTEIN CREC"/>
    <property type="match status" value="1"/>
</dbReference>
<sequence length="80" mass="8254">MVADDGPGLSDADIARAGVRFTRSTTSAGQDGSGLGLAIVRSAAQRLGASVEIGDTRPCLRVTLRFPDAAPDPTRRDSRG</sequence>
<dbReference type="InterPro" id="IPR036890">
    <property type="entry name" value="HATPase_C_sf"/>
</dbReference>
<accession>A0ABS7BKU0</accession>
<evidence type="ECO:0000313" key="9">
    <source>
        <dbReference type="Proteomes" id="UP000759103"/>
    </source>
</evidence>
<comment type="catalytic activity">
    <reaction evidence="1">
        <text>ATP + protein L-histidine = ADP + protein N-phospho-L-histidine.</text>
        <dbReference type="EC" id="2.7.13.3"/>
    </reaction>
</comment>
<dbReference type="Gene3D" id="3.30.565.10">
    <property type="entry name" value="Histidine kinase-like ATPase, C-terminal domain"/>
    <property type="match status" value="1"/>
</dbReference>
<dbReference type="Pfam" id="PF02518">
    <property type="entry name" value="HATPase_c"/>
    <property type="match status" value="1"/>
</dbReference>
<dbReference type="EMBL" id="JAHXZN010000001">
    <property type="protein sequence ID" value="MBW6530234.1"/>
    <property type="molecule type" value="Genomic_DNA"/>
</dbReference>
<keyword evidence="6" id="KW-0902">Two-component regulatory system</keyword>
<dbReference type="GO" id="GO:0016301">
    <property type="term" value="F:kinase activity"/>
    <property type="evidence" value="ECO:0007669"/>
    <property type="project" value="UniProtKB-KW"/>
</dbReference>
<keyword evidence="3" id="KW-0597">Phosphoprotein</keyword>
<keyword evidence="5 8" id="KW-0418">Kinase</keyword>
<name>A0ABS7BKU0_9SPHN</name>
<keyword evidence="4" id="KW-0808">Transferase</keyword>
<reference evidence="8 9" key="1">
    <citation type="submission" date="2021-07" db="EMBL/GenBank/DDBJ databases">
        <title>Sphingomonas sp.</title>
        <authorList>
            <person name="Feng G."/>
            <person name="Li J."/>
            <person name="Pan M."/>
        </authorList>
    </citation>
    <scope>NUCLEOTIDE SEQUENCE [LARGE SCALE GENOMIC DNA]</scope>
    <source>
        <strain evidence="8 9">RRHST34</strain>
    </source>
</reference>
<evidence type="ECO:0000313" key="8">
    <source>
        <dbReference type="EMBL" id="MBW6530234.1"/>
    </source>
</evidence>
<dbReference type="Proteomes" id="UP000759103">
    <property type="component" value="Unassembled WGS sequence"/>
</dbReference>
<dbReference type="InterPro" id="IPR003594">
    <property type="entry name" value="HATPase_dom"/>
</dbReference>
<feature type="domain" description="Histidine kinase" evidence="7">
    <location>
        <begin position="1"/>
        <end position="70"/>
    </location>
</feature>
<keyword evidence="9" id="KW-1185">Reference proteome</keyword>